<evidence type="ECO:0000259" key="1">
    <source>
        <dbReference type="Pfam" id="PF09994"/>
    </source>
</evidence>
<dbReference type="PANTHER" id="PTHR33840">
    <property type="match status" value="1"/>
</dbReference>
<evidence type="ECO:0000313" key="2">
    <source>
        <dbReference type="EMBL" id="EXJ53317.1"/>
    </source>
</evidence>
<name>W9VCI2_9EURO</name>
<gene>
    <name evidence="2" type="ORF">A1O5_13439</name>
</gene>
<dbReference type="InterPro" id="IPR018712">
    <property type="entry name" value="Tle1-like_cat"/>
</dbReference>
<dbReference type="OrthoDB" id="3057168at2759"/>
<dbReference type="Proteomes" id="UP000019471">
    <property type="component" value="Unassembled WGS sequence"/>
</dbReference>
<dbReference type="EMBL" id="AMGX01000057">
    <property type="protein sequence ID" value="EXJ53317.1"/>
    <property type="molecule type" value="Genomic_DNA"/>
</dbReference>
<dbReference type="Pfam" id="PF09994">
    <property type="entry name" value="T6SS_Tle1-like_cat"/>
    <property type="match status" value="1"/>
</dbReference>
<evidence type="ECO:0000313" key="3">
    <source>
        <dbReference type="Proteomes" id="UP000019471"/>
    </source>
</evidence>
<dbReference type="SUPFAM" id="SSF53474">
    <property type="entry name" value="alpha/beta-Hydrolases"/>
    <property type="match status" value="1"/>
</dbReference>
<feature type="domain" description="T6SS Phospholipase effector Tle1-like catalytic" evidence="1">
    <location>
        <begin position="2"/>
        <end position="306"/>
    </location>
</feature>
<dbReference type="eggNOG" id="ENOG502QSYI">
    <property type="taxonomic scope" value="Eukaryota"/>
</dbReference>
<dbReference type="STRING" id="1182543.W9VCI2"/>
<dbReference type="RefSeq" id="XP_007752194.1">
    <property type="nucleotide sequence ID" value="XM_007754004.1"/>
</dbReference>
<keyword evidence="3" id="KW-1185">Reference proteome</keyword>
<dbReference type="PANTHER" id="PTHR33840:SF1">
    <property type="entry name" value="TLE1 PHOSPHOLIPASE DOMAIN-CONTAINING PROTEIN"/>
    <property type="match status" value="1"/>
</dbReference>
<reference evidence="2 3" key="1">
    <citation type="submission" date="2013-03" db="EMBL/GenBank/DDBJ databases">
        <title>The Genome Sequence of Cladophialophora psammophila CBS 110553.</title>
        <authorList>
            <consortium name="The Broad Institute Genomics Platform"/>
            <person name="Cuomo C."/>
            <person name="de Hoog S."/>
            <person name="Gorbushina A."/>
            <person name="Walker B."/>
            <person name="Young S.K."/>
            <person name="Zeng Q."/>
            <person name="Gargeya S."/>
            <person name="Fitzgerald M."/>
            <person name="Haas B."/>
            <person name="Abouelleil A."/>
            <person name="Allen A.W."/>
            <person name="Alvarado L."/>
            <person name="Arachchi H.M."/>
            <person name="Berlin A.M."/>
            <person name="Chapman S.B."/>
            <person name="Gainer-Dewar J."/>
            <person name="Goldberg J."/>
            <person name="Griggs A."/>
            <person name="Gujja S."/>
            <person name="Hansen M."/>
            <person name="Howarth C."/>
            <person name="Imamovic A."/>
            <person name="Ireland A."/>
            <person name="Larimer J."/>
            <person name="McCowan C."/>
            <person name="Murphy C."/>
            <person name="Pearson M."/>
            <person name="Poon T.W."/>
            <person name="Priest M."/>
            <person name="Roberts A."/>
            <person name="Saif S."/>
            <person name="Shea T."/>
            <person name="Sisk P."/>
            <person name="Sykes S."/>
            <person name="Wortman J."/>
            <person name="Nusbaum C."/>
            <person name="Birren B."/>
        </authorList>
    </citation>
    <scope>NUCLEOTIDE SEQUENCE [LARGE SCALE GENOMIC DNA]</scope>
    <source>
        <strain evidence="2 3">CBS 110553</strain>
    </source>
</reference>
<proteinExistence type="predicted"/>
<dbReference type="AlphaFoldDB" id="W9VCI2"/>
<dbReference type="InterPro" id="IPR029058">
    <property type="entry name" value="AB_hydrolase_fold"/>
</dbReference>
<accession>W9VCI2</accession>
<organism evidence="2 3">
    <name type="scientific">Cladophialophora psammophila CBS 110553</name>
    <dbReference type="NCBI Taxonomy" id="1182543"/>
    <lineage>
        <taxon>Eukaryota</taxon>
        <taxon>Fungi</taxon>
        <taxon>Dikarya</taxon>
        <taxon>Ascomycota</taxon>
        <taxon>Pezizomycotina</taxon>
        <taxon>Eurotiomycetes</taxon>
        <taxon>Chaetothyriomycetidae</taxon>
        <taxon>Chaetothyriales</taxon>
        <taxon>Herpotrichiellaceae</taxon>
        <taxon>Cladophialophora</taxon>
    </lineage>
</organism>
<dbReference type="GeneID" id="19198121"/>
<protein>
    <recommendedName>
        <fullName evidence="1">T6SS Phospholipase effector Tle1-like catalytic domain-containing protein</fullName>
    </recommendedName>
</protein>
<sequence length="570" mass="65666">MPQIVYYHPGAGTEVFNTAKVLGGMFGVGIPQDIVECYRFICDNYRPGDEIVMIGFSRGAFTARSVAGMVCALGFLNRAGIDQLPHIFCDYKNWLTWTSESKYNKKVQLLGFTLDNLRRVKKMEEFRAQNGSTEYTEITPKILDTEKEELFERMKLIADGVSRAKQMAEEYRKMLVRHEMSLTTRTKDQNGRVEFVAMEGKVRAIGVWDTVGSLGIPKLPLFHNGELRAEEIRFETLCVHPNVDYAFHAIALDEWRTSFSPTMWEKGDNGGTKLRQVWFPGNHGNVGGGWQDQQIATIALAWMADQLTSIGVEFSRTEMFRMFYSINPGVEVREWGMGRICHPTGITTIPDKFHAWAALPYRKITGADTGVTTRKPGMYRLNKAEELVHPSVRIRYQYYGRDLDDVKVWDCRALIGNGYELKKQRLGEDAQLGNVEDAFDTYNSVGGPVTPFYNVPPEDAKTPLVRVEGPLQKHIWKLTKPGHWWFWEKDGNKLFEERIGIWERMFIRANHLLLKKQQKASISEVRGRDIEKDVQIRRSSDDYERKYGYHDVMWWQEPFVTDQDINLQPV</sequence>
<dbReference type="HOGENOM" id="CLU_005049_1_2_1"/>
<comment type="caution">
    <text evidence="2">The sequence shown here is derived from an EMBL/GenBank/DDBJ whole genome shotgun (WGS) entry which is preliminary data.</text>
</comment>